<protein>
    <recommendedName>
        <fullName evidence="3">Carrier domain-containing protein</fullName>
    </recommendedName>
</protein>
<gene>
    <name evidence="1" type="ORF">PAECIP111894_03741</name>
</gene>
<accession>A0ABN8FHR1</accession>
<dbReference type="Gene3D" id="1.10.1200.10">
    <property type="entry name" value="ACP-like"/>
    <property type="match status" value="1"/>
</dbReference>
<evidence type="ECO:0008006" key="3">
    <source>
        <dbReference type="Google" id="ProtNLM"/>
    </source>
</evidence>
<sequence length="88" mass="10155">MKDYILKLVISLNIKESIIECLAECGIDISRDNYVDEIDSVTYVSCLVELEQKFEIVFPDEYLAENFFEEIDKLVSIIEALVQDKDKG</sequence>
<reference evidence="1" key="1">
    <citation type="submission" date="2021-12" db="EMBL/GenBank/DDBJ databases">
        <authorList>
            <person name="Criscuolo A."/>
        </authorList>
    </citation>
    <scope>NUCLEOTIDE SEQUENCE</scope>
    <source>
        <strain evidence="1">CIP111894</strain>
    </source>
</reference>
<organism evidence="1 2">
    <name type="scientific">Paenibacillus pseudetheri</name>
    <dbReference type="NCBI Taxonomy" id="2897682"/>
    <lineage>
        <taxon>Bacteria</taxon>
        <taxon>Bacillati</taxon>
        <taxon>Bacillota</taxon>
        <taxon>Bacilli</taxon>
        <taxon>Bacillales</taxon>
        <taxon>Paenibacillaceae</taxon>
        <taxon>Paenibacillus</taxon>
    </lineage>
</organism>
<evidence type="ECO:0000313" key="1">
    <source>
        <dbReference type="EMBL" id="CAH1057583.1"/>
    </source>
</evidence>
<comment type="caution">
    <text evidence="1">The sequence shown here is derived from an EMBL/GenBank/DDBJ whole genome shotgun (WGS) entry which is preliminary data.</text>
</comment>
<name>A0ABN8FHR1_9BACL</name>
<dbReference type="EMBL" id="CAKMAB010000022">
    <property type="protein sequence ID" value="CAH1057583.1"/>
    <property type="molecule type" value="Genomic_DNA"/>
</dbReference>
<dbReference type="Proteomes" id="UP000838749">
    <property type="component" value="Unassembled WGS sequence"/>
</dbReference>
<proteinExistence type="predicted"/>
<dbReference type="InterPro" id="IPR036736">
    <property type="entry name" value="ACP-like_sf"/>
</dbReference>
<keyword evidence="2" id="KW-1185">Reference proteome</keyword>
<evidence type="ECO:0000313" key="2">
    <source>
        <dbReference type="Proteomes" id="UP000838749"/>
    </source>
</evidence>
<dbReference type="SUPFAM" id="SSF47336">
    <property type="entry name" value="ACP-like"/>
    <property type="match status" value="1"/>
</dbReference>